<feature type="transmembrane region" description="Helical" evidence="1">
    <location>
        <begin position="12"/>
        <end position="35"/>
    </location>
</feature>
<keyword evidence="1" id="KW-0472">Membrane</keyword>
<dbReference type="AlphaFoldDB" id="A0A420XIM6"/>
<name>A0A420XIM6_9PAST</name>
<comment type="caution">
    <text evidence="2">The sequence shown here is derived from an EMBL/GenBank/DDBJ whole genome shotgun (WGS) entry which is preliminary data.</text>
</comment>
<keyword evidence="1" id="KW-1133">Transmembrane helix</keyword>
<evidence type="ECO:0000313" key="2">
    <source>
        <dbReference type="EMBL" id="RKR77162.1"/>
    </source>
</evidence>
<reference evidence="2 3" key="1">
    <citation type="submission" date="2018-10" db="EMBL/GenBank/DDBJ databases">
        <title>Genomic Encyclopedia of Type Strains, Phase IV (KMG-IV): sequencing the most valuable type-strain genomes for metagenomic binning, comparative biology and taxonomic classification.</title>
        <authorList>
            <person name="Goeker M."/>
        </authorList>
    </citation>
    <scope>NUCLEOTIDE SEQUENCE [LARGE SCALE GENOMIC DNA]</scope>
    <source>
        <strain evidence="2 3">DSM 23800</strain>
    </source>
</reference>
<evidence type="ECO:0000256" key="1">
    <source>
        <dbReference type="SAM" id="Phobius"/>
    </source>
</evidence>
<gene>
    <name evidence="2" type="ORF">DES31_0487</name>
</gene>
<protein>
    <submittedName>
        <fullName evidence="2">Uncharacterized protein</fullName>
    </submittedName>
</protein>
<accession>A0A420XIM6</accession>
<keyword evidence="3" id="KW-1185">Reference proteome</keyword>
<sequence>MFLGNFDKAITFLILVACAIGVAVGVLLGCLIGIFI</sequence>
<dbReference type="EMBL" id="RBJC01000004">
    <property type="protein sequence ID" value="RKR77162.1"/>
    <property type="molecule type" value="Genomic_DNA"/>
</dbReference>
<dbReference type="Proteomes" id="UP000280099">
    <property type="component" value="Unassembled WGS sequence"/>
</dbReference>
<proteinExistence type="predicted"/>
<keyword evidence="1" id="KW-0812">Transmembrane</keyword>
<organism evidence="2 3">
    <name type="scientific">Otariodibacter oris</name>
    <dbReference type="NCBI Taxonomy" id="1032623"/>
    <lineage>
        <taxon>Bacteria</taxon>
        <taxon>Pseudomonadati</taxon>
        <taxon>Pseudomonadota</taxon>
        <taxon>Gammaproteobacteria</taxon>
        <taxon>Pasteurellales</taxon>
        <taxon>Pasteurellaceae</taxon>
        <taxon>Otariodibacter</taxon>
    </lineage>
</organism>
<evidence type="ECO:0000313" key="3">
    <source>
        <dbReference type="Proteomes" id="UP000280099"/>
    </source>
</evidence>